<evidence type="ECO:0000256" key="4">
    <source>
        <dbReference type="ARBA" id="ARBA00022891"/>
    </source>
</evidence>
<keyword evidence="5 9" id="KW-0560">Oxidoreductase</keyword>
<organism evidence="9 10">
    <name type="scientific">Ramlibacter aquaticus</name>
    <dbReference type="NCBI Taxonomy" id="2780094"/>
    <lineage>
        <taxon>Bacteria</taxon>
        <taxon>Pseudomonadati</taxon>
        <taxon>Pseudomonadota</taxon>
        <taxon>Betaproteobacteria</taxon>
        <taxon>Burkholderiales</taxon>
        <taxon>Comamonadaceae</taxon>
        <taxon>Ramlibacter</taxon>
    </lineage>
</organism>
<dbReference type="SMART" id="SM00564">
    <property type="entry name" value="PQQ"/>
    <property type="match status" value="4"/>
</dbReference>
<reference evidence="9 10" key="1">
    <citation type="submission" date="2020-10" db="EMBL/GenBank/DDBJ databases">
        <title>Draft genome of Ramlibacter aquaticus LMG 30558.</title>
        <authorList>
            <person name="Props R."/>
        </authorList>
    </citation>
    <scope>NUCLEOTIDE SEQUENCE [LARGE SCALE GENOMIC DNA]</scope>
    <source>
        <strain evidence="9 10">LMG 30558</strain>
    </source>
</reference>
<evidence type="ECO:0000256" key="3">
    <source>
        <dbReference type="ARBA" id="ARBA00022723"/>
    </source>
</evidence>
<accession>A0ABR9SI73</accession>
<evidence type="ECO:0000256" key="5">
    <source>
        <dbReference type="ARBA" id="ARBA00023002"/>
    </source>
</evidence>
<feature type="compositionally biased region" description="Basic and acidic residues" evidence="6">
    <location>
        <begin position="608"/>
        <end position="618"/>
    </location>
</feature>
<feature type="domain" description="Pyrrolo-quinoline quinone repeat" evidence="8">
    <location>
        <begin position="491"/>
        <end position="556"/>
    </location>
</feature>
<evidence type="ECO:0000259" key="8">
    <source>
        <dbReference type="Pfam" id="PF01011"/>
    </source>
</evidence>
<comment type="cofactor">
    <cofactor evidence="1">
        <name>pyrroloquinoline quinone</name>
        <dbReference type="ChEBI" id="CHEBI:58442"/>
    </cofactor>
</comment>
<dbReference type="NCBIfam" id="TIGR03075">
    <property type="entry name" value="PQQ_enz_alc_DH"/>
    <property type="match status" value="1"/>
</dbReference>
<dbReference type="GO" id="GO:0016491">
    <property type="term" value="F:oxidoreductase activity"/>
    <property type="evidence" value="ECO:0007669"/>
    <property type="project" value="UniProtKB-KW"/>
</dbReference>
<evidence type="ECO:0000313" key="10">
    <source>
        <dbReference type="Proteomes" id="UP000715965"/>
    </source>
</evidence>
<dbReference type="InterPro" id="IPR011047">
    <property type="entry name" value="Quinoprotein_ADH-like_sf"/>
</dbReference>
<comment type="caution">
    <text evidence="9">The sequence shown here is derived from an EMBL/GenBank/DDBJ whole genome shotgun (WGS) entry which is preliminary data.</text>
</comment>
<dbReference type="Gene3D" id="2.140.10.10">
    <property type="entry name" value="Quinoprotein alcohol dehydrogenase-like superfamily"/>
    <property type="match status" value="1"/>
</dbReference>
<dbReference type="InterPro" id="IPR017512">
    <property type="entry name" value="PQQ_MeOH/EtOH_DH"/>
</dbReference>
<keyword evidence="7" id="KW-0732">Signal</keyword>
<sequence>MNNNNPDRRVRSLARWLLSLAAGLACAAAALAQGAALPTANFAPGDPPGEWRSAAHDWANTRYSALADINTGNVAKLKVAWTFSDGTQNGHEAAPLVMGDTMYLVTPFPNISYALDLSKPGAPIKWSFAPNPSPVSIGKACCDTVNRGGVLVDGKLIYNLLDNHTVAVDLRTGKEVWRTRMGDVTHGETMTMAPFAVGKKVFVGNSGGEMGVWGWIAALDADTGKELWRAYSTGTDQEVKIGPDFKPFYDWMKGKDLGIHTWPAGMHKQGAGSVWAWISYDPELNTIYYGTSNPGPRVPAQRPGYNLWTSTVFARDADTGMAKWAYQFTPHDQWDYDGVNENILMDIQWQGKPRKVLVHFDRNAFAYTIDRTNGEVLAAQPFAYQNWSKGIDLKTGMPVVNPAMQPRPNVKLPNVCPPDIGGKDWQPSSFSPRTGLVYAGIFNICMDLTDHPQSYIPGTPYDGMEMKRYAGPGDNWGEFMAWDPVAAKKVWSIKEKFMTMSGTLATAGDLVFYGTADGWFRAVDARNGKVLWSYKLGSGVIGQPVTFTGPDKRQYVAVYSGVGGAAMVSASSPGFPPRGSTLYVFSIEGESIHSGPGQLQTEASMPAARHDHGMGSNP</sequence>
<dbReference type="EMBL" id="JADDOJ010000075">
    <property type="protein sequence ID" value="MBE7942042.1"/>
    <property type="molecule type" value="Genomic_DNA"/>
</dbReference>
<keyword evidence="3" id="KW-0479">Metal-binding</keyword>
<comment type="similarity">
    <text evidence="2">Belongs to the bacterial PQQ dehydrogenase family.</text>
</comment>
<dbReference type="PANTHER" id="PTHR32303:SF4">
    <property type="entry name" value="QUINOPROTEIN GLUCOSE DEHYDROGENASE"/>
    <property type="match status" value="1"/>
</dbReference>
<dbReference type="PANTHER" id="PTHR32303">
    <property type="entry name" value="QUINOPROTEIN ALCOHOL DEHYDROGENASE (CYTOCHROME C)"/>
    <property type="match status" value="1"/>
</dbReference>
<proteinExistence type="inferred from homology"/>
<feature type="region of interest" description="Disordered" evidence="6">
    <location>
        <begin position="595"/>
        <end position="618"/>
    </location>
</feature>
<evidence type="ECO:0000256" key="1">
    <source>
        <dbReference type="ARBA" id="ARBA00001931"/>
    </source>
</evidence>
<feature type="signal peptide" evidence="7">
    <location>
        <begin position="1"/>
        <end position="27"/>
    </location>
</feature>
<dbReference type="RefSeq" id="WP_193781597.1">
    <property type="nucleotide sequence ID" value="NZ_JADDOJ010000075.1"/>
</dbReference>
<dbReference type="EC" id="1.1.2.-" evidence="9"/>
<evidence type="ECO:0000256" key="7">
    <source>
        <dbReference type="SAM" id="SignalP"/>
    </source>
</evidence>
<evidence type="ECO:0000313" key="9">
    <source>
        <dbReference type="EMBL" id="MBE7942042.1"/>
    </source>
</evidence>
<dbReference type="InterPro" id="IPR018391">
    <property type="entry name" value="PQQ_b-propeller_rpt"/>
</dbReference>
<dbReference type="SUPFAM" id="SSF50998">
    <property type="entry name" value="Quinoprotein alcohol dehydrogenase-like"/>
    <property type="match status" value="1"/>
</dbReference>
<keyword evidence="4" id="KW-0634">PQQ</keyword>
<dbReference type="InterPro" id="IPR002372">
    <property type="entry name" value="PQQ_rpt_dom"/>
</dbReference>
<protein>
    <submittedName>
        <fullName evidence="9">PQQ-dependent dehydrogenase, methanol/ethanol family</fullName>
        <ecNumber evidence="9">1.1.2.-</ecNumber>
    </submittedName>
</protein>
<dbReference type="Pfam" id="PF01011">
    <property type="entry name" value="PQQ"/>
    <property type="match status" value="2"/>
</dbReference>
<feature type="chain" id="PRO_5046462768" evidence="7">
    <location>
        <begin position="28"/>
        <end position="618"/>
    </location>
</feature>
<name>A0ABR9SI73_9BURK</name>
<keyword evidence="10" id="KW-1185">Reference proteome</keyword>
<gene>
    <name evidence="9" type="ORF">IM725_15810</name>
</gene>
<feature type="domain" description="Pyrrolo-quinoline quinone repeat" evidence="8">
    <location>
        <begin position="51"/>
        <end position="377"/>
    </location>
</feature>
<evidence type="ECO:0000256" key="6">
    <source>
        <dbReference type="SAM" id="MobiDB-lite"/>
    </source>
</evidence>
<dbReference type="Proteomes" id="UP000715965">
    <property type="component" value="Unassembled WGS sequence"/>
</dbReference>
<evidence type="ECO:0000256" key="2">
    <source>
        <dbReference type="ARBA" id="ARBA00008156"/>
    </source>
</evidence>